<gene>
    <name evidence="3" type="ORF">DCAF_LOCUS22646</name>
</gene>
<dbReference type="Gene3D" id="3.80.10.10">
    <property type="entry name" value="Ribonuclease Inhibitor"/>
    <property type="match status" value="1"/>
</dbReference>
<dbReference type="PANTHER" id="PTHR34145">
    <property type="entry name" value="OS02G0105600 PROTEIN"/>
    <property type="match status" value="1"/>
</dbReference>
<dbReference type="InterPro" id="IPR001810">
    <property type="entry name" value="F-box_dom"/>
</dbReference>
<dbReference type="AlphaFoldDB" id="A0AAV1SI32"/>
<feature type="domain" description="F-box" evidence="1">
    <location>
        <begin position="16"/>
        <end position="52"/>
    </location>
</feature>
<dbReference type="PANTHER" id="PTHR34145:SF51">
    <property type="entry name" value="FBD DOMAIN-CONTAINING PROTEIN"/>
    <property type="match status" value="1"/>
</dbReference>
<dbReference type="InterPro" id="IPR032675">
    <property type="entry name" value="LRR_dom_sf"/>
</dbReference>
<dbReference type="InterPro" id="IPR053772">
    <property type="entry name" value="At1g61320/At1g61330-like"/>
</dbReference>
<evidence type="ECO:0000259" key="2">
    <source>
        <dbReference type="Pfam" id="PF23622"/>
    </source>
</evidence>
<proteinExistence type="predicted"/>
<evidence type="ECO:0000313" key="3">
    <source>
        <dbReference type="EMBL" id="CAK7349923.1"/>
    </source>
</evidence>
<reference evidence="3 4" key="1">
    <citation type="submission" date="2024-01" db="EMBL/GenBank/DDBJ databases">
        <authorList>
            <person name="Waweru B."/>
        </authorList>
    </citation>
    <scope>NUCLEOTIDE SEQUENCE [LARGE SCALE GENOMIC DNA]</scope>
</reference>
<evidence type="ECO:0000313" key="4">
    <source>
        <dbReference type="Proteomes" id="UP001314170"/>
    </source>
</evidence>
<feature type="domain" description="At1g61320/AtMIF1 LRR" evidence="2">
    <location>
        <begin position="204"/>
        <end position="295"/>
    </location>
</feature>
<evidence type="ECO:0000259" key="1">
    <source>
        <dbReference type="Pfam" id="PF00646"/>
    </source>
</evidence>
<dbReference type="InterPro" id="IPR036047">
    <property type="entry name" value="F-box-like_dom_sf"/>
</dbReference>
<accession>A0AAV1SI32</accession>
<organism evidence="3 4">
    <name type="scientific">Dovyalis caffra</name>
    <dbReference type="NCBI Taxonomy" id="77055"/>
    <lineage>
        <taxon>Eukaryota</taxon>
        <taxon>Viridiplantae</taxon>
        <taxon>Streptophyta</taxon>
        <taxon>Embryophyta</taxon>
        <taxon>Tracheophyta</taxon>
        <taxon>Spermatophyta</taxon>
        <taxon>Magnoliopsida</taxon>
        <taxon>eudicotyledons</taxon>
        <taxon>Gunneridae</taxon>
        <taxon>Pentapetalae</taxon>
        <taxon>rosids</taxon>
        <taxon>fabids</taxon>
        <taxon>Malpighiales</taxon>
        <taxon>Salicaceae</taxon>
        <taxon>Flacourtieae</taxon>
        <taxon>Dovyalis</taxon>
    </lineage>
</organism>
<dbReference type="InterPro" id="IPR055357">
    <property type="entry name" value="LRR_At1g61320_AtMIF1"/>
</dbReference>
<protein>
    <recommendedName>
        <fullName evidence="5">F-box domain-containing protein</fullName>
    </recommendedName>
</protein>
<name>A0AAV1SI32_9ROSI</name>
<comment type="caution">
    <text evidence="3">The sequence shown here is derived from an EMBL/GenBank/DDBJ whole genome shotgun (WGS) entry which is preliminary data.</text>
</comment>
<dbReference type="SUPFAM" id="SSF81383">
    <property type="entry name" value="F-box domain"/>
    <property type="match status" value="1"/>
</dbReference>
<keyword evidence="4" id="KW-1185">Reference proteome</keyword>
<dbReference type="Proteomes" id="UP001314170">
    <property type="component" value="Unassembled WGS sequence"/>
</dbReference>
<dbReference type="SUPFAM" id="SSF52047">
    <property type="entry name" value="RNI-like"/>
    <property type="match status" value="1"/>
</dbReference>
<dbReference type="Pfam" id="PF23622">
    <property type="entry name" value="LRR_At1g61320_AtMIF1"/>
    <property type="match status" value="1"/>
</dbReference>
<dbReference type="Pfam" id="PF00646">
    <property type="entry name" value="F-box"/>
    <property type="match status" value="1"/>
</dbReference>
<dbReference type="EMBL" id="CAWUPB010001178">
    <property type="protein sequence ID" value="CAK7349923.1"/>
    <property type="molecule type" value="Genomic_DNA"/>
</dbReference>
<sequence length="506" mass="57465">MRRFMINKPIQELDLISELPGPIIQHIMSLIPYKEAARMSVLSKRFASAWNCFPIIILDETLIMGSCLELTESRSEQPNNGIENAIAYAIENKVKELELDIVGQGLIFKAHYNLPRKVLSCQSITVLSLKGFVLESSQNLTLNFPFIKELKLEKCTVMQTLNISSQTLKSVVIEFCQDLEKININASNLESFSLSGGPDSSSSINITACKSLKYLSLKNAQITDEWIKHEVAQFFRLEVLKVVGCRLLKNFHVSDTNLKTVDLRNCSQLQKIEIYARSLNTFVYHGHLMPSEVFIDSPSFRAKISLSVDLQLPHDWFSRLRDFLSCFDHCEELEIACEVGKALIVPIDFRVNSLPPLYDLNYLKLVAKFPTNTEDLLDLLESLLWFAPHLTILSFVSGRKEKSLKFEYDPEIAIEGDLECCYSLPIKCWQHSLKKVIVENFEERENMVLEKFLAQKGIRMEATSREDNACADAKAGGSEDSGSVIIRNVSDLRAIFMSNFFGFDDI</sequence>
<evidence type="ECO:0008006" key="5">
    <source>
        <dbReference type="Google" id="ProtNLM"/>
    </source>
</evidence>